<keyword evidence="2" id="KW-1185">Reference proteome</keyword>
<organism evidence="1 2">
    <name type="scientific">Thermosipho ferrireducens</name>
    <dbReference type="NCBI Taxonomy" id="2571116"/>
    <lineage>
        <taxon>Bacteria</taxon>
        <taxon>Thermotogati</taxon>
        <taxon>Thermotogota</taxon>
        <taxon>Thermotogae</taxon>
        <taxon>Thermotogales</taxon>
        <taxon>Fervidobacteriaceae</taxon>
        <taxon>Thermosipho</taxon>
    </lineage>
</organism>
<reference evidence="1 2" key="1">
    <citation type="submission" date="2021-03" db="EMBL/GenBank/DDBJ databases">
        <title>Thermosipho ferrireducens sp.nov., an anaerobic thermophilic iron-reducing bacterium isolated from a deep-sea hydrothermal sulfide deposits.</title>
        <authorList>
            <person name="Zeng X."/>
            <person name="Chen Y."/>
            <person name="Shao Z."/>
        </authorList>
    </citation>
    <scope>NUCLEOTIDE SEQUENCE [LARGE SCALE GENOMIC DNA]</scope>
    <source>
        <strain evidence="1 2">JL129W03</strain>
    </source>
</reference>
<dbReference type="EMBL" id="CP071446">
    <property type="protein sequence ID" value="QTA38414.1"/>
    <property type="molecule type" value="Genomic_DNA"/>
</dbReference>
<dbReference type="RefSeq" id="WP_207567133.1">
    <property type="nucleotide sequence ID" value="NZ_CP071446.1"/>
</dbReference>
<accession>A0ABX7S882</accession>
<dbReference type="Proteomes" id="UP000671862">
    <property type="component" value="Chromosome"/>
</dbReference>
<name>A0ABX7S882_9BACT</name>
<proteinExistence type="predicted"/>
<gene>
    <name evidence="1" type="ORF">JYK00_02500</name>
</gene>
<dbReference type="InterPro" id="IPR005585">
    <property type="entry name" value="DUF327"/>
</dbReference>
<dbReference type="InterPro" id="IPR024042">
    <property type="entry name" value="TM1646-like_dom_sf"/>
</dbReference>
<dbReference type="SUPFAM" id="SSF158397">
    <property type="entry name" value="TM1646-like"/>
    <property type="match status" value="1"/>
</dbReference>
<evidence type="ECO:0000313" key="1">
    <source>
        <dbReference type="EMBL" id="QTA38414.1"/>
    </source>
</evidence>
<protein>
    <submittedName>
        <fullName evidence="1">YaaR family protein</fullName>
    </submittedName>
</protein>
<sequence length="153" mass="17486">MRIEPPGDPKIKSGAIKKKKTSKKKKVSFEGEVKGFFDVLMDVEEEVINKEIERVVQEILDAGNDFVRSPTPDSLKKYKEKIKEFLKLIEKKLYKLGGKMDYSTNSPRLHIIVEKVDQKLKDLADKLMTAESGTINFAARVEEINGLILDLYK</sequence>
<evidence type="ECO:0000313" key="2">
    <source>
        <dbReference type="Proteomes" id="UP000671862"/>
    </source>
</evidence>
<dbReference type="Pfam" id="PF03885">
    <property type="entry name" value="DUF327"/>
    <property type="match status" value="1"/>
</dbReference>
<dbReference type="Gene3D" id="1.20.120.490">
    <property type="entry name" value="Hypothetical protein TM1646-like domain"/>
    <property type="match status" value="1"/>
</dbReference>